<keyword evidence="2" id="KW-0560">Oxidoreductase</keyword>
<evidence type="ECO:0000259" key="1">
    <source>
        <dbReference type="Pfam" id="PF03992"/>
    </source>
</evidence>
<organism evidence="2 3">
    <name type="scientific">Flagellimonas flava</name>
    <dbReference type="NCBI Taxonomy" id="570519"/>
    <lineage>
        <taxon>Bacteria</taxon>
        <taxon>Pseudomonadati</taxon>
        <taxon>Bacteroidota</taxon>
        <taxon>Flavobacteriia</taxon>
        <taxon>Flavobacteriales</taxon>
        <taxon>Flavobacteriaceae</taxon>
        <taxon>Flagellimonas</taxon>
    </lineage>
</organism>
<reference evidence="3" key="1">
    <citation type="submission" date="2016-11" db="EMBL/GenBank/DDBJ databases">
        <authorList>
            <person name="Varghese N."/>
            <person name="Submissions S."/>
        </authorList>
    </citation>
    <scope>NUCLEOTIDE SEQUENCE [LARGE SCALE GENOMIC DNA]</scope>
    <source>
        <strain evidence="3">DSM 22638</strain>
    </source>
</reference>
<dbReference type="Gene3D" id="3.30.70.100">
    <property type="match status" value="1"/>
</dbReference>
<accession>A0A1M5HUD7</accession>
<proteinExistence type="predicted"/>
<dbReference type="Pfam" id="PF03992">
    <property type="entry name" value="ABM"/>
    <property type="match status" value="1"/>
</dbReference>
<feature type="domain" description="ABM" evidence="1">
    <location>
        <begin position="1"/>
        <end position="70"/>
    </location>
</feature>
<dbReference type="InterPro" id="IPR011008">
    <property type="entry name" value="Dimeric_a/b-barrel"/>
</dbReference>
<keyword evidence="2" id="KW-0503">Monooxygenase</keyword>
<dbReference type="OrthoDB" id="6105906at2"/>
<dbReference type="STRING" id="570519.SAMN04488116_0201"/>
<dbReference type="EMBL" id="FQWL01000001">
    <property type="protein sequence ID" value="SHG19482.1"/>
    <property type="molecule type" value="Genomic_DNA"/>
</dbReference>
<sequence>MIRIIYNWKVAPEKKDRFVQTWKSTTNRIHEEVTGARGSFMLQNEGNPEQIKTIARWDTLSDWEKFWQDSKTSQMQSMHELGERISVEIFREIDDFTK</sequence>
<evidence type="ECO:0000313" key="3">
    <source>
        <dbReference type="Proteomes" id="UP000184532"/>
    </source>
</evidence>
<name>A0A1M5HUD7_9FLAO</name>
<dbReference type="SUPFAM" id="SSF54909">
    <property type="entry name" value="Dimeric alpha+beta barrel"/>
    <property type="match status" value="1"/>
</dbReference>
<dbReference type="RefSeq" id="WP_073176055.1">
    <property type="nucleotide sequence ID" value="NZ_FQWL01000001.1"/>
</dbReference>
<evidence type="ECO:0000313" key="2">
    <source>
        <dbReference type="EMBL" id="SHG19482.1"/>
    </source>
</evidence>
<dbReference type="GO" id="GO:0004497">
    <property type="term" value="F:monooxygenase activity"/>
    <property type="evidence" value="ECO:0007669"/>
    <property type="project" value="UniProtKB-KW"/>
</dbReference>
<protein>
    <submittedName>
        <fullName evidence="2">Antibiotic biosynthesis monooxygenase</fullName>
    </submittedName>
</protein>
<dbReference type="Proteomes" id="UP000184532">
    <property type="component" value="Unassembled WGS sequence"/>
</dbReference>
<gene>
    <name evidence="2" type="ORF">SAMN04488116_0201</name>
</gene>
<dbReference type="InterPro" id="IPR007138">
    <property type="entry name" value="ABM_dom"/>
</dbReference>
<dbReference type="AlphaFoldDB" id="A0A1M5HUD7"/>
<keyword evidence="3" id="KW-1185">Reference proteome</keyword>